<evidence type="ECO:0000313" key="2">
    <source>
        <dbReference type="EMBL" id="PRM86832.1"/>
    </source>
</evidence>
<keyword evidence="2" id="KW-0489">Methyltransferase</keyword>
<sequence length="33" mass="3849">HALLIRLPDLTPTTNQYRRRRFKGPIPRNSSSS</sequence>
<feature type="non-terminal residue" evidence="2">
    <location>
        <position position="1"/>
    </location>
</feature>
<organism evidence="2 3">
    <name type="scientific">Aliarcobacter cryaerophilus</name>
    <dbReference type="NCBI Taxonomy" id="28198"/>
    <lineage>
        <taxon>Bacteria</taxon>
        <taxon>Pseudomonadati</taxon>
        <taxon>Campylobacterota</taxon>
        <taxon>Epsilonproteobacteria</taxon>
        <taxon>Campylobacterales</taxon>
        <taxon>Arcobacteraceae</taxon>
        <taxon>Aliarcobacter</taxon>
    </lineage>
</organism>
<name>A0A2S9SJT2_9BACT</name>
<feature type="region of interest" description="Disordered" evidence="1">
    <location>
        <begin position="14"/>
        <end position="33"/>
    </location>
</feature>
<dbReference type="GO" id="GO:0032259">
    <property type="term" value="P:methylation"/>
    <property type="evidence" value="ECO:0007669"/>
    <property type="project" value="UniProtKB-KW"/>
</dbReference>
<proteinExistence type="predicted"/>
<dbReference type="AlphaFoldDB" id="A0A2S9SJT2"/>
<gene>
    <name evidence="2" type="ORF">CJ671_10840</name>
</gene>
<dbReference type="EMBL" id="NXGH01000125">
    <property type="protein sequence ID" value="PRM86832.1"/>
    <property type="molecule type" value="Genomic_DNA"/>
</dbReference>
<keyword evidence="2" id="KW-0808">Transferase</keyword>
<comment type="caution">
    <text evidence="2">The sequence shown here is derived from an EMBL/GenBank/DDBJ whole genome shotgun (WGS) entry which is preliminary data.</text>
</comment>
<reference evidence="2 3" key="1">
    <citation type="submission" date="2017-09" db="EMBL/GenBank/DDBJ databases">
        <title>Reassesment of A. cryaerophilus.</title>
        <authorList>
            <person name="Perez-Cataluna A."/>
            <person name="Collado L."/>
            <person name="Salgado O."/>
            <person name="Lefinanco V."/>
            <person name="Figueras M.J."/>
        </authorList>
    </citation>
    <scope>NUCLEOTIDE SEQUENCE [LARGE SCALE GENOMIC DNA]</scope>
    <source>
        <strain evidence="2 3">LMG 9871</strain>
    </source>
</reference>
<accession>A0A2S9SJT2</accession>
<protein>
    <submittedName>
        <fullName evidence="2">SAM-dependent methyltransferase</fullName>
    </submittedName>
</protein>
<dbReference type="GO" id="GO:0008168">
    <property type="term" value="F:methyltransferase activity"/>
    <property type="evidence" value="ECO:0007669"/>
    <property type="project" value="UniProtKB-KW"/>
</dbReference>
<dbReference type="Proteomes" id="UP000238649">
    <property type="component" value="Unassembled WGS sequence"/>
</dbReference>
<evidence type="ECO:0000256" key="1">
    <source>
        <dbReference type="SAM" id="MobiDB-lite"/>
    </source>
</evidence>
<evidence type="ECO:0000313" key="3">
    <source>
        <dbReference type="Proteomes" id="UP000238649"/>
    </source>
</evidence>